<name>A0ABQ9IBK6_9NEOP</name>
<organism evidence="1 2">
    <name type="scientific">Dryococelus australis</name>
    <dbReference type="NCBI Taxonomy" id="614101"/>
    <lineage>
        <taxon>Eukaryota</taxon>
        <taxon>Metazoa</taxon>
        <taxon>Ecdysozoa</taxon>
        <taxon>Arthropoda</taxon>
        <taxon>Hexapoda</taxon>
        <taxon>Insecta</taxon>
        <taxon>Pterygota</taxon>
        <taxon>Neoptera</taxon>
        <taxon>Polyneoptera</taxon>
        <taxon>Phasmatodea</taxon>
        <taxon>Verophasmatodea</taxon>
        <taxon>Anareolatae</taxon>
        <taxon>Phasmatidae</taxon>
        <taxon>Eurycanthinae</taxon>
        <taxon>Dryococelus</taxon>
    </lineage>
</organism>
<evidence type="ECO:0000313" key="2">
    <source>
        <dbReference type="Proteomes" id="UP001159363"/>
    </source>
</evidence>
<accession>A0ABQ9IBK6</accession>
<evidence type="ECO:0000313" key="1">
    <source>
        <dbReference type="EMBL" id="KAJ8894057.1"/>
    </source>
</evidence>
<proteinExistence type="predicted"/>
<sequence>MQARGYPSKFGLSVPIRRFSGSLDKTISQEGKGDRKVRGQVAHKEGKIGAMRVLLELQVKPHQLHLPDRVLAELLYQLPRPSKTSCLHLPFPNRNSNKLTMPASQPSGAGGGGSLMLIALVKRRIHRLIMLTEHVEVDSSHAGLFQAHCRDLQELKGEFQENLLLAAQLLKVIVSAPEKLCKMVNVIKENLGALRILKFPVGEWSFVLLNILDHKNVSLPTFNQLLQFIKSLCKALLLANSGTSVVSGLHCHQVDCVWAWFKC</sequence>
<gene>
    <name evidence="1" type="ORF">PR048_006667</name>
</gene>
<reference evidence="1 2" key="1">
    <citation type="submission" date="2023-02" db="EMBL/GenBank/DDBJ databases">
        <title>LHISI_Scaffold_Assembly.</title>
        <authorList>
            <person name="Stuart O.P."/>
            <person name="Cleave R."/>
            <person name="Magrath M.J.L."/>
            <person name="Mikheyev A.S."/>
        </authorList>
    </citation>
    <scope>NUCLEOTIDE SEQUENCE [LARGE SCALE GENOMIC DNA]</scope>
    <source>
        <strain evidence="1">Daus_M_001</strain>
        <tissue evidence="1">Leg muscle</tissue>
    </source>
</reference>
<dbReference type="Proteomes" id="UP001159363">
    <property type="component" value="Chromosome 2"/>
</dbReference>
<keyword evidence="2" id="KW-1185">Reference proteome</keyword>
<protein>
    <submittedName>
        <fullName evidence="1">Uncharacterized protein</fullName>
    </submittedName>
</protein>
<dbReference type="EMBL" id="JARBHB010000002">
    <property type="protein sequence ID" value="KAJ8894057.1"/>
    <property type="molecule type" value="Genomic_DNA"/>
</dbReference>
<comment type="caution">
    <text evidence="1">The sequence shown here is derived from an EMBL/GenBank/DDBJ whole genome shotgun (WGS) entry which is preliminary data.</text>
</comment>